<dbReference type="AlphaFoldDB" id="A0A318S796"/>
<organism evidence="2 3">
    <name type="scientific">Deinococcus yavapaiensis KR-236</name>
    <dbReference type="NCBI Taxonomy" id="694435"/>
    <lineage>
        <taxon>Bacteria</taxon>
        <taxon>Thermotogati</taxon>
        <taxon>Deinococcota</taxon>
        <taxon>Deinococci</taxon>
        <taxon>Deinococcales</taxon>
        <taxon>Deinococcaceae</taxon>
        <taxon>Deinococcus</taxon>
    </lineage>
</organism>
<keyword evidence="3" id="KW-1185">Reference proteome</keyword>
<dbReference type="RefSeq" id="WP_110888237.1">
    <property type="nucleotide sequence ID" value="NZ_QJSX01000016.1"/>
</dbReference>
<dbReference type="InterPro" id="IPR009045">
    <property type="entry name" value="Zn_M74/Hedgehog-like"/>
</dbReference>
<dbReference type="SUPFAM" id="SSF55166">
    <property type="entry name" value="Hedgehog/DD-peptidase"/>
    <property type="match status" value="1"/>
</dbReference>
<dbReference type="InterPro" id="IPR039561">
    <property type="entry name" value="Peptidase_M15C"/>
</dbReference>
<keyword evidence="2" id="KW-0378">Hydrolase</keyword>
<name>A0A318S796_9DEIO</name>
<keyword evidence="2" id="KW-0645">Protease</keyword>
<sequence length="211" mass="23882">MKLQLSTAERKGLMAAIAVRPPSTTAGLESTFGRFRYRDLPGGQIEITDQAWVTRNIVEVDVARELPGWPVNSTTGRPQGKLYVHRLIKLPLLLAWRHVRLNGFDDELRTYDGLWVPRHILHDRRNPLSVHSWGAAIDLDARWNGYGVKPVISQNVVRIFEMFGFAWGGRWHGNPPAAYYSAADGMHVEFCDLAPYLKPRVWQDSAIRGGV</sequence>
<reference evidence="2 3" key="1">
    <citation type="submission" date="2018-06" db="EMBL/GenBank/DDBJ databases">
        <title>Genomic Encyclopedia of Type Strains, Phase IV (KMG-IV): sequencing the most valuable type-strain genomes for metagenomic binning, comparative biology and taxonomic classification.</title>
        <authorList>
            <person name="Goeker M."/>
        </authorList>
    </citation>
    <scope>NUCLEOTIDE SEQUENCE [LARGE SCALE GENOMIC DNA]</scope>
    <source>
        <strain evidence="2 3">DSM 18048</strain>
    </source>
</reference>
<evidence type="ECO:0000259" key="1">
    <source>
        <dbReference type="Pfam" id="PF13539"/>
    </source>
</evidence>
<evidence type="ECO:0000313" key="2">
    <source>
        <dbReference type="EMBL" id="PYE51060.1"/>
    </source>
</evidence>
<feature type="domain" description="Peptidase M15C" evidence="1">
    <location>
        <begin position="125"/>
        <end position="189"/>
    </location>
</feature>
<dbReference type="GO" id="GO:0004180">
    <property type="term" value="F:carboxypeptidase activity"/>
    <property type="evidence" value="ECO:0007669"/>
    <property type="project" value="UniProtKB-KW"/>
</dbReference>
<dbReference type="Proteomes" id="UP000248326">
    <property type="component" value="Unassembled WGS sequence"/>
</dbReference>
<dbReference type="EMBL" id="QJSX01000016">
    <property type="protein sequence ID" value="PYE51060.1"/>
    <property type="molecule type" value="Genomic_DNA"/>
</dbReference>
<protein>
    <submittedName>
        <fullName evidence="2">D-alanyl-D-alanine carboxypeptidase-like protein</fullName>
    </submittedName>
</protein>
<evidence type="ECO:0000313" key="3">
    <source>
        <dbReference type="Proteomes" id="UP000248326"/>
    </source>
</evidence>
<accession>A0A318S796</accession>
<keyword evidence="2" id="KW-0121">Carboxypeptidase</keyword>
<dbReference type="Gene3D" id="3.30.1380.10">
    <property type="match status" value="1"/>
</dbReference>
<comment type="caution">
    <text evidence="2">The sequence shown here is derived from an EMBL/GenBank/DDBJ whole genome shotgun (WGS) entry which is preliminary data.</text>
</comment>
<dbReference type="Pfam" id="PF13539">
    <property type="entry name" value="Peptidase_M15_4"/>
    <property type="match status" value="1"/>
</dbReference>
<gene>
    <name evidence="2" type="ORF">DES52_116127</name>
</gene>
<dbReference type="OrthoDB" id="9799970at2"/>
<proteinExistence type="predicted"/>